<comment type="caution">
    <text evidence="2">The sequence shown here is derived from an EMBL/GenBank/DDBJ whole genome shotgun (WGS) entry which is preliminary data.</text>
</comment>
<reference evidence="2 3" key="1">
    <citation type="submission" date="2023-05" db="EMBL/GenBank/DDBJ databases">
        <title>Actinoplanes sp. NEAU-A12 genome sequencing.</title>
        <authorList>
            <person name="Wang Z.-S."/>
        </authorList>
    </citation>
    <scope>NUCLEOTIDE SEQUENCE [LARGE SCALE GENOMIC DNA]</scope>
    <source>
        <strain evidence="2 3">NEAU-A12</strain>
    </source>
</reference>
<dbReference type="EMBL" id="JASCTH010000001">
    <property type="protein sequence ID" value="MDI6096999.1"/>
    <property type="molecule type" value="Genomic_DNA"/>
</dbReference>
<gene>
    <name evidence="2" type="ORF">QLQ12_00060</name>
</gene>
<organism evidence="2 3">
    <name type="scientific">Actinoplanes sandaracinus</name>
    <dbReference type="NCBI Taxonomy" id="3045177"/>
    <lineage>
        <taxon>Bacteria</taxon>
        <taxon>Bacillati</taxon>
        <taxon>Actinomycetota</taxon>
        <taxon>Actinomycetes</taxon>
        <taxon>Micromonosporales</taxon>
        <taxon>Micromonosporaceae</taxon>
        <taxon>Actinoplanes</taxon>
    </lineage>
</organism>
<accession>A0ABT6WBB7</accession>
<name>A0ABT6WBB7_9ACTN</name>
<dbReference type="InterPro" id="IPR037883">
    <property type="entry name" value="Knr4/Smi1-like_sf"/>
</dbReference>
<feature type="domain" description="Knr4/Smi1-like" evidence="1">
    <location>
        <begin position="90"/>
        <end position="226"/>
    </location>
</feature>
<evidence type="ECO:0000313" key="2">
    <source>
        <dbReference type="EMBL" id="MDI6096999.1"/>
    </source>
</evidence>
<dbReference type="Pfam" id="PF09346">
    <property type="entry name" value="SMI1_KNR4"/>
    <property type="match status" value="1"/>
</dbReference>
<sequence length="229" mass="25177">MRAYFMLAISWANAIRANLPLTHRRWQAESAPLMTTAAGASVTAGVSHLNERGGMWDVAEIRRRLADKATADPGLTKFGADIHRYDLAAPLTPDHVEGFESRYGVRLPDSYREFLLTVGDGGAGPGYGIYNLDGPAMQQPHIDDWCRLDGFLATPFPHQAYWNDNADDDYEDPWQAAGALPIGTLGCTMDMVLVVTGAARGQVWMDDRGADGGLTPQSDFQTWYLEWLG</sequence>
<evidence type="ECO:0000313" key="3">
    <source>
        <dbReference type="Proteomes" id="UP001241758"/>
    </source>
</evidence>
<dbReference type="InterPro" id="IPR018958">
    <property type="entry name" value="Knr4/Smi1-like_dom"/>
</dbReference>
<dbReference type="RefSeq" id="WP_282756130.1">
    <property type="nucleotide sequence ID" value="NZ_JASCTH010000001.1"/>
</dbReference>
<keyword evidence="3" id="KW-1185">Reference proteome</keyword>
<evidence type="ECO:0000259" key="1">
    <source>
        <dbReference type="SMART" id="SM00860"/>
    </source>
</evidence>
<protein>
    <submittedName>
        <fullName evidence="2">SMI1/KNR4 family protein</fullName>
    </submittedName>
</protein>
<dbReference type="Proteomes" id="UP001241758">
    <property type="component" value="Unassembled WGS sequence"/>
</dbReference>
<dbReference type="SUPFAM" id="SSF160631">
    <property type="entry name" value="SMI1/KNR4-like"/>
    <property type="match status" value="1"/>
</dbReference>
<dbReference type="Gene3D" id="3.40.1580.10">
    <property type="entry name" value="SMI1/KNR4-like"/>
    <property type="match status" value="1"/>
</dbReference>
<proteinExistence type="predicted"/>
<dbReference type="SMART" id="SM00860">
    <property type="entry name" value="SMI1_KNR4"/>
    <property type="match status" value="1"/>
</dbReference>